<keyword evidence="2" id="KW-1185">Reference proteome</keyword>
<evidence type="ECO:0008006" key="3">
    <source>
        <dbReference type="Google" id="ProtNLM"/>
    </source>
</evidence>
<reference evidence="1 2" key="1">
    <citation type="submission" date="2019-10" db="EMBL/GenBank/DDBJ databases">
        <authorList>
            <person name="Palmer J.M."/>
        </authorList>
    </citation>
    <scope>NUCLEOTIDE SEQUENCE [LARGE SCALE GENOMIC DNA]</scope>
    <source>
        <strain evidence="1 2">TWF694</strain>
    </source>
</reference>
<accession>A0AAV9XH87</accession>
<dbReference type="Proteomes" id="UP001365542">
    <property type="component" value="Unassembled WGS sequence"/>
</dbReference>
<evidence type="ECO:0000313" key="1">
    <source>
        <dbReference type="EMBL" id="KAK6541465.1"/>
    </source>
</evidence>
<sequence>MSVAAIMANATIPLPPELILSVLKYCTHSEISNFARTSAYSCDISVPLLYQQINLVPLIATGAFDGRLAEFAIHSHVRVVELHVGFPNPEFWAETNKATEAVIHHLGRFSRIEELHIICAPGGSFVPLRGEKGSFGYAPVLKILQYIFTDLLPKLSILFLEFDIPKRTRPQLDGTFAALKDTLNSDTIQELKLKTAKIWMTALSPRQAMDNFASATWKYFSNVESLEIRCRDKAKDPEAMGTYQWVPDARLDYLAGRVSDKVKHLVIEDKFQNDGLQLCQSVANNWKNLQSLELDLGIMSGSDAVRLQDMILPPSLFQAPHAKILLSSLIAALFTPRSTKKPQETTRNILIPWLGPSSPSQRYEGRS</sequence>
<dbReference type="EMBL" id="JAVHJO010000003">
    <property type="protein sequence ID" value="KAK6541465.1"/>
    <property type="molecule type" value="Genomic_DNA"/>
</dbReference>
<evidence type="ECO:0000313" key="2">
    <source>
        <dbReference type="Proteomes" id="UP001365542"/>
    </source>
</evidence>
<proteinExistence type="predicted"/>
<protein>
    <recommendedName>
        <fullName evidence="3">F-box domain-containing protein</fullName>
    </recommendedName>
</protein>
<name>A0AAV9XH87_9PEZI</name>
<gene>
    <name evidence="1" type="ORF">TWF694_007275</name>
</gene>
<organism evidence="1 2">
    <name type="scientific">Orbilia ellipsospora</name>
    <dbReference type="NCBI Taxonomy" id="2528407"/>
    <lineage>
        <taxon>Eukaryota</taxon>
        <taxon>Fungi</taxon>
        <taxon>Dikarya</taxon>
        <taxon>Ascomycota</taxon>
        <taxon>Pezizomycotina</taxon>
        <taxon>Orbiliomycetes</taxon>
        <taxon>Orbiliales</taxon>
        <taxon>Orbiliaceae</taxon>
        <taxon>Orbilia</taxon>
    </lineage>
</organism>
<dbReference type="AlphaFoldDB" id="A0AAV9XH87"/>
<comment type="caution">
    <text evidence="1">The sequence shown here is derived from an EMBL/GenBank/DDBJ whole genome shotgun (WGS) entry which is preliminary data.</text>
</comment>